<name>A0A836CYH5_SHEEP</name>
<dbReference type="GO" id="GO:0008013">
    <property type="term" value="F:beta-catenin binding"/>
    <property type="evidence" value="ECO:0007669"/>
    <property type="project" value="InterPro"/>
</dbReference>
<feature type="transmembrane region" description="Helical" evidence="4">
    <location>
        <begin position="57"/>
        <end position="79"/>
    </location>
</feature>
<feature type="domain" description="Beta-catenin-interacting ICAT" evidence="5">
    <location>
        <begin position="392"/>
        <end position="454"/>
    </location>
</feature>
<dbReference type="InterPro" id="IPR009428">
    <property type="entry name" value="ICAT_dom"/>
</dbReference>
<evidence type="ECO:0000256" key="2">
    <source>
        <dbReference type="SAM" id="Coils"/>
    </source>
</evidence>
<dbReference type="PANTHER" id="PTHR47142:SF1">
    <property type="entry name" value="BETA-CATENIN-INTERACTING PROTEIN 1"/>
    <property type="match status" value="1"/>
</dbReference>
<dbReference type="SUPFAM" id="SSF81730">
    <property type="entry name" value="beta-catenin-interacting protein ICAT"/>
    <property type="match status" value="1"/>
</dbReference>
<dbReference type="Gene3D" id="1.10.10.490">
    <property type="entry name" value="Beta-catenin-interacting ICAT"/>
    <property type="match status" value="1"/>
</dbReference>
<feature type="transmembrane region" description="Helical" evidence="4">
    <location>
        <begin position="91"/>
        <end position="112"/>
    </location>
</feature>
<dbReference type="GO" id="GO:0005634">
    <property type="term" value="C:nucleus"/>
    <property type="evidence" value="ECO:0007669"/>
    <property type="project" value="TreeGrafter"/>
</dbReference>
<accession>A0A836CYH5</accession>
<dbReference type="GO" id="GO:0030877">
    <property type="term" value="C:beta-catenin destruction complex"/>
    <property type="evidence" value="ECO:0007669"/>
    <property type="project" value="TreeGrafter"/>
</dbReference>
<dbReference type="GO" id="GO:0030178">
    <property type="term" value="P:negative regulation of Wnt signaling pathway"/>
    <property type="evidence" value="ECO:0007669"/>
    <property type="project" value="TreeGrafter"/>
</dbReference>
<feature type="region of interest" description="Disordered" evidence="3">
    <location>
        <begin position="259"/>
        <end position="280"/>
    </location>
</feature>
<dbReference type="AlphaFoldDB" id="A0A836CYH5"/>
<dbReference type="PANTHER" id="PTHR47142">
    <property type="entry name" value="BETA-CATENIN-INTERACTING PROTEIN 1"/>
    <property type="match status" value="1"/>
</dbReference>
<feature type="transmembrane region" description="Helical" evidence="4">
    <location>
        <begin position="27"/>
        <end position="45"/>
    </location>
</feature>
<comment type="similarity">
    <text evidence="1">Belongs to the CTNNBIP1 family.</text>
</comment>
<keyword evidence="4" id="KW-1133">Transmembrane helix</keyword>
<evidence type="ECO:0000313" key="6">
    <source>
        <dbReference type="EMBL" id="KAG5202333.1"/>
    </source>
</evidence>
<dbReference type="InterPro" id="IPR036911">
    <property type="entry name" value="ICAT_sf"/>
</dbReference>
<evidence type="ECO:0000256" key="3">
    <source>
        <dbReference type="SAM" id="MobiDB-lite"/>
    </source>
</evidence>
<evidence type="ECO:0000256" key="4">
    <source>
        <dbReference type="SAM" id="Phobius"/>
    </source>
</evidence>
<reference evidence="6 7" key="1">
    <citation type="submission" date="2020-12" db="EMBL/GenBank/DDBJ databases">
        <title>De novo assembly of Tibetan sheep genome.</title>
        <authorList>
            <person name="Li X."/>
        </authorList>
    </citation>
    <scope>NUCLEOTIDE SEQUENCE [LARGE SCALE GENOMIC DNA]</scope>
    <source>
        <tissue evidence="6">Heart</tissue>
    </source>
</reference>
<dbReference type="GO" id="GO:0005829">
    <property type="term" value="C:cytosol"/>
    <property type="evidence" value="ECO:0007669"/>
    <property type="project" value="TreeGrafter"/>
</dbReference>
<dbReference type="EMBL" id="JAEMGP010000012">
    <property type="protein sequence ID" value="KAG5202333.1"/>
    <property type="molecule type" value="Genomic_DNA"/>
</dbReference>
<comment type="caution">
    <text evidence="6">The sequence shown here is derived from an EMBL/GenBank/DDBJ whole genome shotgun (WGS) entry which is preliminary data.</text>
</comment>
<protein>
    <recommendedName>
        <fullName evidence="5">Beta-catenin-interacting ICAT domain-containing protein</fullName>
    </recommendedName>
</protein>
<gene>
    <name evidence="6" type="ORF">JEQ12_003723</name>
</gene>
<evidence type="ECO:0000313" key="7">
    <source>
        <dbReference type="Proteomes" id="UP000664991"/>
    </source>
</evidence>
<evidence type="ECO:0000256" key="1">
    <source>
        <dbReference type="ARBA" id="ARBA00006505"/>
    </source>
</evidence>
<proteinExistence type="inferred from homology"/>
<keyword evidence="2" id="KW-0175">Coiled coil</keyword>
<dbReference type="Proteomes" id="UP000664991">
    <property type="component" value="Unassembled WGS sequence"/>
</dbReference>
<dbReference type="Pfam" id="PF06384">
    <property type="entry name" value="ICAT"/>
    <property type="match status" value="1"/>
</dbReference>
<keyword evidence="4" id="KW-0812">Transmembrane</keyword>
<sequence length="628" mass="69259">MIHFCLAHSAYRLHCWLPRSHQLRLQVTVFLFAITILTLQFYVLLRPRSSRYCSQPLLTNLVSNIIFTFFTVGFTVLLIRMEPVPQALKRMFSVFGVGSFIEGVCTIVLTFLATDCAKTTPELYYLSALLSVSSLVSTEIKMASRGKTETSKLKQNLEEQLDRLMQQLQDLEECREELDTDEYEETKKETLEQLSEFNDSLKKIMSGNMTLVDELSGMQLAIQAAISQAFKTPEVIRLFAKKQPGQLRTRLAEGASKVEVKPDAQTPGCNQGRAMSGGDSGQCTNTVCRRAASSYFSPATARLSQLSIWSTAELTVEHHLPQVDFQKQELQVCNPNPSTPGFLPTGSSWREETPGLLSRDLATAGRVPTAPERTAARRSCPVTAVPRAGQGMNREGAPGKSPEEVYIQQKVRVLLMLRKMGSNLTASEEEFLRTYAGVVNSQLSQLPQHSIDQGESIDQGGSQGPNQQRSVTASVLPGILSYTLWPLLLGCLCHAVCPSRVGPDLLLWFLNCLRIFASTEPLSHLIGSPWSNSGPEWTLSHRLVDRGSLSVQTSCPDKETEVDMQGLGRVQTLAQPGHPVTWLPPWSPEGITEPGARLAAETVEDLGCCSYGSQCRAISGEKPYSQQS</sequence>
<evidence type="ECO:0000259" key="5">
    <source>
        <dbReference type="Pfam" id="PF06384"/>
    </source>
</evidence>
<keyword evidence="4" id="KW-0472">Membrane</keyword>
<feature type="coiled-coil region" evidence="2">
    <location>
        <begin position="147"/>
        <end position="181"/>
    </location>
</feature>
<organism evidence="6 7">
    <name type="scientific">Ovis aries</name>
    <name type="common">Sheep</name>
    <dbReference type="NCBI Taxonomy" id="9940"/>
    <lineage>
        <taxon>Eukaryota</taxon>
        <taxon>Metazoa</taxon>
        <taxon>Chordata</taxon>
        <taxon>Craniata</taxon>
        <taxon>Vertebrata</taxon>
        <taxon>Euteleostomi</taxon>
        <taxon>Mammalia</taxon>
        <taxon>Eutheria</taxon>
        <taxon>Laurasiatheria</taxon>
        <taxon>Artiodactyla</taxon>
        <taxon>Ruminantia</taxon>
        <taxon>Pecora</taxon>
        <taxon>Bovidae</taxon>
        <taxon>Caprinae</taxon>
        <taxon>Ovis</taxon>
    </lineage>
</organism>